<name>A0A2M9BF17_9ACTN</name>
<feature type="transmembrane region" description="Helical" evidence="1">
    <location>
        <begin position="333"/>
        <end position="357"/>
    </location>
</feature>
<feature type="transmembrane region" description="Helical" evidence="1">
    <location>
        <begin position="227"/>
        <end position="248"/>
    </location>
</feature>
<comment type="caution">
    <text evidence="2">The sequence shown here is derived from an EMBL/GenBank/DDBJ whole genome shotgun (WGS) entry which is preliminary data.</text>
</comment>
<dbReference type="EMBL" id="PGEZ01000001">
    <property type="protein sequence ID" value="PJJ56545.1"/>
    <property type="molecule type" value="Genomic_DNA"/>
</dbReference>
<feature type="transmembrane region" description="Helical" evidence="1">
    <location>
        <begin position="75"/>
        <end position="95"/>
    </location>
</feature>
<feature type="transmembrane region" description="Helical" evidence="1">
    <location>
        <begin position="378"/>
        <end position="400"/>
    </location>
</feature>
<keyword evidence="1" id="KW-0472">Membrane</keyword>
<feature type="transmembrane region" description="Helical" evidence="1">
    <location>
        <begin position="181"/>
        <end position="199"/>
    </location>
</feature>
<feature type="transmembrane region" description="Helical" evidence="1">
    <location>
        <begin position="151"/>
        <end position="174"/>
    </location>
</feature>
<keyword evidence="3" id="KW-1185">Reference proteome</keyword>
<dbReference type="AlphaFoldDB" id="A0A2M9BF17"/>
<evidence type="ECO:0000256" key="1">
    <source>
        <dbReference type="SAM" id="Phobius"/>
    </source>
</evidence>
<feature type="transmembrane region" description="Helical" evidence="1">
    <location>
        <begin position="450"/>
        <end position="473"/>
    </location>
</feature>
<keyword evidence="1" id="KW-1133">Transmembrane helix</keyword>
<accession>A0A2M9BF17</accession>
<feature type="transmembrane region" description="Helical" evidence="1">
    <location>
        <begin position="283"/>
        <end position="303"/>
    </location>
</feature>
<feature type="transmembrane region" description="Helical" evidence="1">
    <location>
        <begin position="116"/>
        <end position="145"/>
    </location>
</feature>
<feature type="transmembrane region" description="Helical" evidence="1">
    <location>
        <begin position="420"/>
        <end position="443"/>
    </location>
</feature>
<evidence type="ECO:0000313" key="3">
    <source>
        <dbReference type="Proteomes" id="UP000230842"/>
    </source>
</evidence>
<proteinExistence type="predicted"/>
<evidence type="ECO:0000313" key="2">
    <source>
        <dbReference type="EMBL" id="PJJ56545.1"/>
    </source>
</evidence>
<protein>
    <submittedName>
        <fullName evidence="2">ABC-2 type transport system permease protein</fullName>
    </submittedName>
</protein>
<sequence length="520" mass="53385">MLRIRLRSDRVRITVWTLSTIVLFWSVVASIKSLYPTPKLQAGYAQALEGNQAFVAINGIPYGADTLGGIVADEFAFIAPVLLPVLVTSLIARATRGAEESGLVELVRSRGVSRTAPLAAASIVVAGVLVVIGVAAGAILAAYGVPTGPSFLYGASLTGLGLVWLGISGLAAQLVRHTRGVWTLSLGLLLAAYLVRAYGDVEDIWVKWASPLVWFQETRAFADDARWWPLVIPLVAVAVLVGVAVTVLSRRDLGSGVLASRPGPESAAAALTSPWGLAARTSLSLVASWSAVSVLIGLVFAGLTKEAASALDSNAQVAEVLGGGGGVSPEDGYLSFTLVIVALVAGAAVVQGVARVAEQETDGIAEVVLARPVGRFSWALAWVTASLVTGAATLVVGAFATGAGAALSLDDGERVGSLTAAGAGYVPALVLLAGLCLAVLGLVPRLQSVCWVVVAWAAVVATLGDTLELADWLRTLSPYDALGMLPVDDVDTTAVVVLLALGVALGLLGLAGLRRRDLRV</sequence>
<reference evidence="2 3" key="1">
    <citation type="submission" date="2017-11" db="EMBL/GenBank/DDBJ databases">
        <title>Genomic Encyclopedia of Archaeal and Bacterial Type Strains, Phase II (KMG-II): From Individual Species to Whole Genera.</title>
        <authorList>
            <person name="Goeker M."/>
        </authorList>
    </citation>
    <scope>NUCLEOTIDE SEQUENCE [LARGE SCALE GENOMIC DNA]</scope>
    <source>
        <strain evidence="2 3">DSM 27763</strain>
    </source>
</reference>
<organism evidence="2 3">
    <name type="scientific">Mumia flava</name>
    <dbReference type="NCBI Taxonomy" id="1348852"/>
    <lineage>
        <taxon>Bacteria</taxon>
        <taxon>Bacillati</taxon>
        <taxon>Actinomycetota</taxon>
        <taxon>Actinomycetes</taxon>
        <taxon>Propionibacteriales</taxon>
        <taxon>Nocardioidaceae</taxon>
        <taxon>Mumia</taxon>
    </lineage>
</organism>
<feature type="transmembrane region" description="Helical" evidence="1">
    <location>
        <begin position="493"/>
        <end position="513"/>
    </location>
</feature>
<keyword evidence="1" id="KW-0812">Transmembrane</keyword>
<dbReference type="Proteomes" id="UP000230842">
    <property type="component" value="Unassembled WGS sequence"/>
</dbReference>
<feature type="transmembrane region" description="Helical" evidence="1">
    <location>
        <begin position="12"/>
        <end position="31"/>
    </location>
</feature>
<gene>
    <name evidence="2" type="ORF">CLV56_0754</name>
</gene>